<name>A0A0B7JGX4_9GAMM</name>
<protein>
    <submittedName>
        <fullName evidence="1">Uncharacterized protein</fullName>
    </submittedName>
</protein>
<evidence type="ECO:0000313" key="1">
    <source>
        <dbReference type="EMBL" id="PSV00104.1"/>
    </source>
</evidence>
<organism evidence="1 2">
    <name type="scientific">Photobacterium kishitanii</name>
    <dbReference type="NCBI Taxonomy" id="318456"/>
    <lineage>
        <taxon>Bacteria</taxon>
        <taxon>Pseudomonadati</taxon>
        <taxon>Pseudomonadota</taxon>
        <taxon>Gammaproteobacteria</taxon>
        <taxon>Vibrionales</taxon>
        <taxon>Vibrionaceae</taxon>
        <taxon>Photobacterium</taxon>
    </lineage>
</organism>
<dbReference type="AlphaFoldDB" id="A0A0B7JGX4"/>
<accession>A0A0B7JGX4</accession>
<dbReference type="GeneID" id="29945661"/>
<gene>
    <name evidence="1" type="ORF">C9J27_07675</name>
</gene>
<dbReference type="eggNOG" id="ENOG5031NCP">
    <property type="taxonomic scope" value="Bacteria"/>
</dbReference>
<evidence type="ECO:0000313" key="2">
    <source>
        <dbReference type="Proteomes" id="UP000241426"/>
    </source>
</evidence>
<sequence>MLKKIITTSLLVITGISFTASCAFAANVMDINRAVENSRHLLEGETFTLDEPCRLFANYNYKIYHCQAMIAPLALIKDKTLAATKEDDNLLHRQIAFVHKEDGFAIFRLLPVSTHPIAEENDDDSSYTPPAAAKKQLSFLGFKGSHKEEK</sequence>
<accession>A0A2T3KKK2</accession>
<dbReference type="RefSeq" id="WP_036790964.1">
    <property type="nucleotide sequence ID" value="NZ_LN794353.1"/>
</dbReference>
<dbReference type="EMBL" id="PYNF01000004">
    <property type="protein sequence ID" value="PSV00104.1"/>
    <property type="molecule type" value="Genomic_DNA"/>
</dbReference>
<dbReference type="Proteomes" id="UP000241426">
    <property type="component" value="Unassembled WGS sequence"/>
</dbReference>
<comment type="caution">
    <text evidence="1">The sequence shown here is derived from an EMBL/GenBank/DDBJ whole genome shotgun (WGS) entry which is preliminary data.</text>
</comment>
<dbReference type="PROSITE" id="PS51257">
    <property type="entry name" value="PROKAR_LIPOPROTEIN"/>
    <property type="match status" value="1"/>
</dbReference>
<reference evidence="1 2" key="1">
    <citation type="submission" date="2018-01" db="EMBL/GenBank/DDBJ databases">
        <title>Whole genome sequencing of Histamine producing bacteria.</title>
        <authorList>
            <person name="Butler K."/>
        </authorList>
    </citation>
    <scope>NUCLEOTIDE SEQUENCE [LARGE SCALE GENOMIC DNA]</scope>
    <source>
        <strain evidence="1 2">FS-7.2</strain>
    </source>
</reference>
<proteinExistence type="predicted"/>